<evidence type="ECO:0000256" key="7">
    <source>
        <dbReference type="ARBA" id="ARBA00023136"/>
    </source>
</evidence>
<dbReference type="GO" id="GO:0006890">
    <property type="term" value="P:retrograde vesicle-mediated transport, Golgi to endoplasmic reticulum"/>
    <property type="evidence" value="ECO:0007669"/>
    <property type="project" value="TreeGrafter"/>
</dbReference>
<dbReference type="PANTHER" id="PTHR21443:SF0">
    <property type="entry name" value="CONSERVED OLIGOMERIC GOLGI COMPLEX SUBUNIT 7"/>
    <property type="match status" value="1"/>
</dbReference>
<keyword evidence="10" id="KW-1185">Reference proteome</keyword>
<dbReference type="GO" id="GO:0007030">
    <property type="term" value="P:Golgi organization"/>
    <property type="evidence" value="ECO:0007669"/>
    <property type="project" value="TreeGrafter"/>
</dbReference>
<evidence type="ECO:0000313" key="9">
    <source>
        <dbReference type="EMBL" id="CAG9823523.1"/>
    </source>
</evidence>
<evidence type="ECO:0000256" key="4">
    <source>
        <dbReference type="ARBA" id="ARBA00022448"/>
    </source>
</evidence>
<gene>
    <name evidence="9" type="ORF">PHAECO_LOCUS10710</name>
</gene>
<evidence type="ECO:0000256" key="8">
    <source>
        <dbReference type="ARBA" id="ARBA00031345"/>
    </source>
</evidence>
<evidence type="ECO:0000256" key="2">
    <source>
        <dbReference type="ARBA" id="ARBA00005831"/>
    </source>
</evidence>
<keyword evidence="7" id="KW-0472">Membrane</keyword>
<evidence type="ECO:0000256" key="3">
    <source>
        <dbReference type="ARBA" id="ARBA00020984"/>
    </source>
</evidence>
<dbReference type="EMBL" id="OU896713">
    <property type="protein sequence ID" value="CAG9823523.1"/>
    <property type="molecule type" value="Genomic_DNA"/>
</dbReference>
<dbReference type="InterPro" id="IPR019335">
    <property type="entry name" value="COG7"/>
</dbReference>
<dbReference type="GO" id="GO:0017119">
    <property type="term" value="C:Golgi transport complex"/>
    <property type="evidence" value="ECO:0007669"/>
    <property type="project" value="InterPro"/>
</dbReference>
<dbReference type="GO" id="GO:0000139">
    <property type="term" value="C:Golgi membrane"/>
    <property type="evidence" value="ECO:0007669"/>
    <property type="project" value="UniProtKB-SubCell"/>
</dbReference>
<dbReference type="GO" id="GO:0006886">
    <property type="term" value="P:intracellular protein transport"/>
    <property type="evidence" value="ECO:0007669"/>
    <property type="project" value="InterPro"/>
</dbReference>
<protein>
    <recommendedName>
        <fullName evidence="3">Conserved oligomeric Golgi complex subunit 7</fullName>
    </recommendedName>
    <alternativeName>
        <fullName evidence="8">Component of oligomeric Golgi complex 7</fullName>
    </alternativeName>
</protein>
<sequence>MNYIFQNISSFSSDDFDTKTWINDILKNVEKKESNYTMSLVMKLQLYVQQVNNALEDTSQQVLASLPKILRDSKNLQQEALVLKERMSIVRAEIEKIEQDTGKSIDIIAKLDSMQNTLIVAKQGLHESDNWTILVNDLEEIFDSKNVESISEKIVGMQNSLKLLINVADYEDRKLQLEGLKNRLEAIASPSIVQVFTTHNTEQSQMYVDIFTSIGRLPQLLKYYQKCQRDILLKKWRDQLEIEQDETTIQWIHNYFNNLLSNWHTQYRWFNQVFVDESASRALMQIYTDVLLSLDPSLNDCIDAALKQVPDKLSFLHEVKQTTTEFRDSLTNIIDQSSQAKPDPDETFKLQKSIFHHMVPYIGKYAAYEQANLMKQLPTLNCMKDELTDTIQALGLCIPSVLDISREALKRCKEITENCGYCGLLVALRAFFQGFADFYRVALRQIDRNKKSEEDWSVFQLCLSLLQNSGEMILKLQQLEKDLTNQVLELNKKEILQYKQLLLNPTDLREFDSLVKCVTDGTQLSLLDAVMMEFNKLCSDIHHTTYQVVFAPIATQLGVVQLAETWSHFDGSSMLNTDLPDYSFSPQEYITQIGQYLLILPQHLEPFLFKENPSLTCALRAVDQEYSNASEGEGVMAHIFLTIVARGTSQVFCEKILSICQLSQSASRQLAHDISYLQNIFEELGLSMTENLQQLSTLLKLPSDQYQSQSGGCSARLVAAVRQMRNIKSSN</sequence>
<dbReference type="Pfam" id="PF10191">
    <property type="entry name" value="COG7"/>
    <property type="match status" value="2"/>
</dbReference>
<name>A0A9N9SNA6_PHACE</name>
<dbReference type="AlphaFoldDB" id="A0A9N9SNA6"/>
<evidence type="ECO:0000313" key="10">
    <source>
        <dbReference type="Proteomes" id="UP001153737"/>
    </source>
</evidence>
<organism evidence="9 10">
    <name type="scientific">Phaedon cochleariae</name>
    <name type="common">Mustard beetle</name>
    <dbReference type="NCBI Taxonomy" id="80249"/>
    <lineage>
        <taxon>Eukaryota</taxon>
        <taxon>Metazoa</taxon>
        <taxon>Ecdysozoa</taxon>
        <taxon>Arthropoda</taxon>
        <taxon>Hexapoda</taxon>
        <taxon>Insecta</taxon>
        <taxon>Pterygota</taxon>
        <taxon>Neoptera</taxon>
        <taxon>Endopterygota</taxon>
        <taxon>Coleoptera</taxon>
        <taxon>Polyphaga</taxon>
        <taxon>Cucujiformia</taxon>
        <taxon>Chrysomeloidea</taxon>
        <taxon>Chrysomelidae</taxon>
        <taxon>Chrysomelinae</taxon>
        <taxon>Chrysomelini</taxon>
        <taxon>Phaedon</taxon>
    </lineage>
</organism>
<keyword evidence="5" id="KW-0653">Protein transport</keyword>
<proteinExistence type="inferred from homology"/>
<dbReference type="Proteomes" id="UP001153737">
    <property type="component" value="Chromosome 7"/>
</dbReference>
<evidence type="ECO:0000256" key="6">
    <source>
        <dbReference type="ARBA" id="ARBA00023034"/>
    </source>
</evidence>
<evidence type="ECO:0000256" key="1">
    <source>
        <dbReference type="ARBA" id="ARBA00004395"/>
    </source>
</evidence>
<keyword evidence="4" id="KW-0813">Transport</keyword>
<comment type="subcellular location">
    <subcellularLocation>
        <location evidence="1">Golgi apparatus membrane</location>
        <topology evidence="1">Peripheral membrane protein</topology>
    </subcellularLocation>
</comment>
<accession>A0A9N9SNA6</accession>
<evidence type="ECO:0000256" key="5">
    <source>
        <dbReference type="ARBA" id="ARBA00022927"/>
    </source>
</evidence>
<reference evidence="9" key="2">
    <citation type="submission" date="2022-10" db="EMBL/GenBank/DDBJ databases">
        <authorList>
            <consortium name="ENA_rothamsted_submissions"/>
            <consortium name="culmorum"/>
            <person name="King R."/>
        </authorList>
    </citation>
    <scope>NUCLEOTIDE SEQUENCE</scope>
</reference>
<dbReference type="OrthoDB" id="245173at2759"/>
<dbReference type="PANTHER" id="PTHR21443">
    <property type="entry name" value="CONSERVED OLIGOMERIC GOLGI COMPLEX COMPONENT 7"/>
    <property type="match status" value="1"/>
</dbReference>
<keyword evidence="6" id="KW-0333">Golgi apparatus</keyword>
<reference evidence="9" key="1">
    <citation type="submission" date="2022-01" db="EMBL/GenBank/DDBJ databases">
        <authorList>
            <person name="King R."/>
        </authorList>
    </citation>
    <scope>NUCLEOTIDE SEQUENCE</scope>
</reference>
<comment type="similarity">
    <text evidence="2">Belongs to the COG7 family.</text>
</comment>